<sequence length="152" mass="17000">MKVQLFASTALMLLSAIPGALSAEHKHLHLKEAVAATAAESEKSPSAKSFSLRGAVAVASAEDAADEDEGLIQYGWYRNRDWSSNPYTGKRWGSEWQNGDNGENQVPTYTTPKYTTPKYTIPKYTTPYYHGSHYPRTGKLMERILWRNNVTT</sequence>
<name>A0AAD8Y1A5_9STRA</name>
<feature type="signal peptide" evidence="1">
    <location>
        <begin position="1"/>
        <end position="22"/>
    </location>
</feature>
<proteinExistence type="predicted"/>
<feature type="chain" id="PRO_5041899197" evidence="1">
    <location>
        <begin position="23"/>
        <end position="152"/>
    </location>
</feature>
<comment type="caution">
    <text evidence="2">The sequence shown here is derived from an EMBL/GenBank/DDBJ whole genome shotgun (WGS) entry which is preliminary data.</text>
</comment>
<evidence type="ECO:0000313" key="2">
    <source>
        <dbReference type="EMBL" id="KAK1737766.1"/>
    </source>
</evidence>
<protein>
    <submittedName>
        <fullName evidence="2">Uncharacterized protein</fullName>
    </submittedName>
</protein>
<keyword evidence="1" id="KW-0732">Signal</keyword>
<keyword evidence="3" id="KW-1185">Reference proteome</keyword>
<evidence type="ECO:0000256" key="1">
    <source>
        <dbReference type="SAM" id="SignalP"/>
    </source>
</evidence>
<gene>
    <name evidence="2" type="ORF">QTG54_011538</name>
</gene>
<dbReference type="AlphaFoldDB" id="A0AAD8Y1A5"/>
<dbReference type="EMBL" id="JATAAI010000023">
    <property type="protein sequence ID" value="KAK1737766.1"/>
    <property type="molecule type" value="Genomic_DNA"/>
</dbReference>
<reference evidence="2" key="1">
    <citation type="submission" date="2023-06" db="EMBL/GenBank/DDBJ databases">
        <title>Survivors Of The Sea: Transcriptome response of Skeletonema marinoi to long-term dormancy.</title>
        <authorList>
            <person name="Pinder M.I.M."/>
            <person name="Kourtchenko O."/>
            <person name="Robertson E.K."/>
            <person name="Larsson T."/>
            <person name="Maumus F."/>
            <person name="Osuna-Cruz C.M."/>
            <person name="Vancaester E."/>
            <person name="Stenow R."/>
            <person name="Vandepoele K."/>
            <person name="Ploug H."/>
            <person name="Bruchert V."/>
            <person name="Godhe A."/>
            <person name="Topel M."/>
        </authorList>
    </citation>
    <scope>NUCLEOTIDE SEQUENCE</scope>
    <source>
        <strain evidence="2">R05AC</strain>
    </source>
</reference>
<evidence type="ECO:0000313" key="3">
    <source>
        <dbReference type="Proteomes" id="UP001224775"/>
    </source>
</evidence>
<accession>A0AAD8Y1A5</accession>
<dbReference type="Proteomes" id="UP001224775">
    <property type="component" value="Unassembled WGS sequence"/>
</dbReference>
<organism evidence="2 3">
    <name type="scientific">Skeletonema marinoi</name>
    <dbReference type="NCBI Taxonomy" id="267567"/>
    <lineage>
        <taxon>Eukaryota</taxon>
        <taxon>Sar</taxon>
        <taxon>Stramenopiles</taxon>
        <taxon>Ochrophyta</taxon>
        <taxon>Bacillariophyta</taxon>
        <taxon>Coscinodiscophyceae</taxon>
        <taxon>Thalassiosirophycidae</taxon>
        <taxon>Thalassiosirales</taxon>
        <taxon>Skeletonemataceae</taxon>
        <taxon>Skeletonema</taxon>
        <taxon>Skeletonema marinoi-dohrnii complex</taxon>
    </lineage>
</organism>